<evidence type="ECO:0008006" key="3">
    <source>
        <dbReference type="Google" id="ProtNLM"/>
    </source>
</evidence>
<name>A0ABD5EDC4_9ACTN</name>
<dbReference type="RefSeq" id="WP_007828796.1">
    <property type="nucleotide sequence ID" value="NZ_JAVRER010000048.1"/>
</dbReference>
<organism evidence="1 2">
    <name type="scientific">Streptomyces evansiae</name>
    <dbReference type="NCBI Taxonomy" id="3075535"/>
    <lineage>
        <taxon>Bacteria</taxon>
        <taxon>Bacillati</taxon>
        <taxon>Actinomycetota</taxon>
        <taxon>Actinomycetes</taxon>
        <taxon>Kitasatosporales</taxon>
        <taxon>Streptomycetaceae</taxon>
        <taxon>Streptomyces</taxon>
    </lineage>
</organism>
<protein>
    <recommendedName>
        <fullName evidence="3">Kynureninase</fullName>
    </recommendedName>
</protein>
<evidence type="ECO:0000313" key="1">
    <source>
        <dbReference type="EMBL" id="MDT0418577.1"/>
    </source>
</evidence>
<evidence type="ECO:0000313" key="2">
    <source>
        <dbReference type="Proteomes" id="UP001183607"/>
    </source>
</evidence>
<reference evidence="2" key="1">
    <citation type="submission" date="2023-07" db="EMBL/GenBank/DDBJ databases">
        <title>30 novel species of actinomycetes from the DSMZ collection.</title>
        <authorList>
            <person name="Nouioui I."/>
        </authorList>
    </citation>
    <scope>NUCLEOTIDE SEQUENCE [LARGE SCALE GENOMIC DNA]</scope>
    <source>
        <strain evidence="2">DSM 41982</strain>
    </source>
</reference>
<dbReference type="AlphaFoldDB" id="A0ABD5EDC4"/>
<proteinExistence type="predicted"/>
<sequence>MPRILDVADDVRAEIGDEEADRLLAGESAPGAYDCTSCRTPGDSEHEHTSTVLFVGEETAVLAFAHAGCLPSQVVRVTEEQLQGAVASITASEASEAGVPQQAVLGVTSGLVLLDGELHPALVVEPTGPIARPGTTGPDDAFLPLLQEQGFAPVHEVGTVPQVLHGWSVLLAVGQLHAVLQPGPDGGSPVAWWQAHQPLQVTEGWRTAANKRQSVLVYAAPAGGIGRQPREDLLREALDKAAARGQLVAATMPLAGT</sequence>
<accession>A0ABD5EDC4</accession>
<dbReference type="Proteomes" id="UP001183607">
    <property type="component" value="Unassembled WGS sequence"/>
</dbReference>
<comment type="caution">
    <text evidence="1">The sequence shown here is derived from an EMBL/GenBank/DDBJ whole genome shotgun (WGS) entry which is preliminary data.</text>
</comment>
<gene>
    <name evidence="1" type="ORF">RM574_24135</name>
</gene>
<dbReference type="EMBL" id="JAVRER010000048">
    <property type="protein sequence ID" value="MDT0418577.1"/>
    <property type="molecule type" value="Genomic_DNA"/>
</dbReference>